<proteinExistence type="predicted"/>
<evidence type="ECO:0008006" key="3">
    <source>
        <dbReference type="Google" id="ProtNLM"/>
    </source>
</evidence>
<comment type="caution">
    <text evidence="1">The sequence shown here is derived from an EMBL/GenBank/DDBJ whole genome shotgun (WGS) entry which is preliminary data.</text>
</comment>
<sequence>MFGNMDRSLQEAKASLEIEGMKMPVGSENLIKMKLNGDISQKEFIKRAAEMARSTLVVNR</sequence>
<keyword evidence="2" id="KW-1185">Reference proteome</keyword>
<evidence type="ECO:0000313" key="2">
    <source>
        <dbReference type="Proteomes" id="UP000640274"/>
    </source>
</evidence>
<accession>A0A934MQX0</accession>
<organism evidence="1 2">
    <name type="scientific">Paenibacillus roseus</name>
    <dbReference type="NCBI Taxonomy" id="2798579"/>
    <lineage>
        <taxon>Bacteria</taxon>
        <taxon>Bacillati</taxon>
        <taxon>Bacillota</taxon>
        <taxon>Bacilli</taxon>
        <taxon>Bacillales</taxon>
        <taxon>Paenibacillaceae</taxon>
        <taxon>Paenibacillus</taxon>
    </lineage>
</organism>
<gene>
    <name evidence="1" type="ORF">JFN88_10800</name>
</gene>
<dbReference type="AlphaFoldDB" id="A0A934MQX0"/>
<reference evidence="1" key="1">
    <citation type="submission" date="2020-12" db="EMBL/GenBank/DDBJ databases">
        <authorList>
            <person name="Huq M.A."/>
        </authorList>
    </citation>
    <scope>NUCLEOTIDE SEQUENCE</scope>
    <source>
        <strain evidence="1">MAHUQ-46</strain>
    </source>
</reference>
<dbReference type="RefSeq" id="WP_199019317.1">
    <property type="nucleotide sequence ID" value="NZ_JAELUP010000046.1"/>
</dbReference>
<name>A0A934MQX0_9BACL</name>
<protein>
    <recommendedName>
        <fullName evidence="3">Antitoxin VbhA domain-containing protein</fullName>
    </recommendedName>
</protein>
<evidence type="ECO:0000313" key="1">
    <source>
        <dbReference type="EMBL" id="MBJ6361764.1"/>
    </source>
</evidence>
<dbReference type="Proteomes" id="UP000640274">
    <property type="component" value="Unassembled WGS sequence"/>
</dbReference>
<dbReference type="EMBL" id="JAELUP010000046">
    <property type="protein sequence ID" value="MBJ6361764.1"/>
    <property type="molecule type" value="Genomic_DNA"/>
</dbReference>